<organism evidence="8">
    <name type="scientific">Aerophobetes bacterium</name>
    <dbReference type="NCBI Taxonomy" id="2030807"/>
    <lineage>
        <taxon>Bacteria</taxon>
        <taxon>Candidatus Aerophobota</taxon>
    </lineage>
</organism>
<feature type="transmembrane region" description="Helical" evidence="7">
    <location>
        <begin position="12"/>
        <end position="38"/>
    </location>
</feature>
<evidence type="ECO:0000256" key="2">
    <source>
        <dbReference type="ARBA" id="ARBA00022448"/>
    </source>
</evidence>
<dbReference type="Proteomes" id="UP000885660">
    <property type="component" value="Unassembled WGS sequence"/>
</dbReference>
<accession>A0A7V0N1I4</accession>
<name>A0A7V0N1I4_UNCAE</name>
<evidence type="ECO:0000256" key="5">
    <source>
        <dbReference type="ARBA" id="ARBA00022989"/>
    </source>
</evidence>
<keyword evidence="6 7" id="KW-0472">Membrane</keyword>
<feature type="non-terminal residue" evidence="8">
    <location>
        <position position="170"/>
    </location>
</feature>
<dbReference type="PANTHER" id="PTHR30193:SF37">
    <property type="entry name" value="INNER MEMBRANE ABC TRANSPORTER PERMEASE PROTEIN YCJO"/>
    <property type="match status" value="1"/>
</dbReference>
<protein>
    <submittedName>
        <fullName evidence="8">Sugar ABC transporter permease</fullName>
    </submittedName>
</protein>
<gene>
    <name evidence="8" type="ORF">ENG47_05440</name>
</gene>
<dbReference type="InterPro" id="IPR051393">
    <property type="entry name" value="ABC_transporter_permease"/>
</dbReference>
<keyword evidence="2" id="KW-0813">Transport</keyword>
<dbReference type="EMBL" id="DRBC01000331">
    <property type="protein sequence ID" value="HDN85177.1"/>
    <property type="molecule type" value="Genomic_DNA"/>
</dbReference>
<dbReference type="SUPFAM" id="SSF161098">
    <property type="entry name" value="MetI-like"/>
    <property type="match status" value="1"/>
</dbReference>
<proteinExistence type="predicted"/>
<evidence type="ECO:0000256" key="7">
    <source>
        <dbReference type="SAM" id="Phobius"/>
    </source>
</evidence>
<reference evidence="8" key="1">
    <citation type="journal article" date="2020" name="mSystems">
        <title>Genome- and Community-Level Interaction Insights into Carbon Utilization and Element Cycling Functions of Hydrothermarchaeota in Hydrothermal Sediment.</title>
        <authorList>
            <person name="Zhou Z."/>
            <person name="Liu Y."/>
            <person name="Xu W."/>
            <person name="Pan J."/>
            <person name="Luo Z.H."/>
            <person name="Li M."/>
        </authorList>
    </citation>
    <scope>NUCLEOTIDE SEQUENCE [LARGE SCALE GENOMIC DNA]</scope>
    <source>
        <strain evidence="8">HyVt-219</strain>
    </source>
</reference>
<dbReference type="AlphaFoldDB" id="A0A7V0N1I4"/>
<feature type="transmembrane region" description="Helical" evidence="7">
    <location>
        <begin position="79"/>
        <end position="98"/>
    </location>
</feature>
<evidence type="ECO:0000256" key="6">
    <source>
        <dbReference type="ARBA" id="ARBA00023136"/>
    </source>
</evidence>
<comment type="caution">
    <text evidence="8">The sequence shown here is derived from an EMBL/GenBank/DDBJ whole genome shotgun (WGS) entry which is preliminary data.</text>
</comment>
<dbReference type="PANTHER" id="PTHR30193">
    <property type="entry name" value="ABC TRANSPORTER PERMEASE PROTEIN"/>
    <property type="match status" value="1"/>
</dbReference>
<sequence length="170" mass="19310">MKEKHKVNWEKAMPFLFILPCVGILLAISIFPLIYSLWLSFNSWELAMGFPPEFIGVGNYIRLFLEPRFWNAMLNTGRVLLFGVGSQFLIGLAIAILLDKLIRGRTLITTLFLLPMVIAPVVVGCTWRQIYHYEYGPLNYILRGVNLSAIPWLSNPNFSLSSVIIGDTCE</sequence>
<dbReference type="SUPFAM" id="SSF160964">
    <property type="entry name" value="MalF N-terminal region-like"/>
    <property type="match status" value="1"/>
</dbReference>
<feature type="transmembrane region" description="Helical" evidence="7">
    <location>
        <begin position="110"/>
        <end position="130"/>
    </location>
</feature>
<dbReference type="InterPro" id="IPR035906">
    <property type="entry name" value="MetI-like_sf"/>
</dbReference>
<evidence type="ECO:0000313" key="8">
    <source>
        <dbReference type="EMBL" id="HDN85177.1"/>
    </source>
</evidence>
<dbReference type="GO" id="GO:0005886">
    <property type="term" value="C:plasma membrane"/>
    <property type="evidence" value="ECO:0007669"/>
    <property type="project" value="UniProtKB-SubCell"/>
</dbReference>
<evidence type="ECO:0000256" key="3">
    <source>
        <dbReference type="ARBA" id="ARBA00022475"/>
    </source>
</evidence>
<evidence type="ECO:0000256" key="1">
    <source>
        <dbReference type="ARBA" id="ARBA00004651"/>
    </source>
</evidence>
<keyword evidence="3" id="KW-1003">Cell membrane</keyword>
<keyword evidence="4 7" id="KW-0812">Transmembrane</keyword>
<evidence type="ECO:0000256" key="4">
    <source>
        <dbReference type="ARBA" id="ARBA00022692"/>
    </source>
</evidence>
<comment type="subcellular location">
    <subcellularLocation>
        <location evidence="1">Cell membrane</location>
        <topology evidence="1">Multi-pass membrane protein</topology>
    </subcellularLocation>
</comment>
<keyword evidence="5 7" id="KW-1133">Transmembrane helix</keyword>
<dbReference type="Gene3D" id="1.10.3720.10">
    <property type="entry name" value="MetI-like"/>
    <property type="match status" value="1"/>
</dbReference>